<protein>
    <submittedName>
        <fullName evidence="2">Uncharacterized protein</fullName>
    </submittedName>
</protein>
<dbReference type="Proteomes" id="UP000605784">
    <property type="component" value="Unassembled WGS sequence"/>
</dbReference>
<keyword evidence="3" id="KW-1185">Reference proteome</keyword>
<sequence>MSGCQRDGRFDRTDPPHSRRPNRCVLNPGDVDIDSAVLDGIPVVETLSDVSPDGQPHRRRNDTGAVSEWASEQFTTDARRLRQSNIPVDM</sequence>
<proteinExistence type="predicted"/>
<accession>A0A830GHU7</accession>
<feature type="region of interest" description="Disordered" evidence="1">
    <location>
        <begin position="1"/>
        <end position="28"/>
    </location>
</feature>
<gene>
    <name evidence="2" type="ORF">GCM10009030_06020</name>
</gene>
<reference evidence="2" key="2">
    <citation type="submission" date="2020-09" db="EMBL/GenBank/DDBJ databases">
        <authorList>
            <person name="Sun Q."/>
            <person name="Ohkuma M."/>
        </authorList>
    </citation>
    <scope>NUCLEOTIDE SEQUENCE</scope>
    <source>
        <strain evidence="2">JCM 17820</strain>
    </source>
</reference>
<reference evidence="2" key="1">
    <citation type="journal article" date="2014" name="Int. J. Syst. Evol. Microbiol.">
        <title>Complete genome sequence of Corynebacterium casei LMG S-19264T (=DSM 44701T), isolated from a smear-ripened cheese.</title>
        <authorList>
            <consortium name="US DOE Joint Genome Institute (JGI-PGF)"/>
            <person name="Walter F."/>
            <person name="Albersmeier A."/>
            <person name="Kalinowski J."/>
            <person name="Ruckert C."/>
        </authorList>
    </citation>
    <scope>NUCLEOTIDE SEQUENCE</scope>
    <source>
        <strain evidence="2">JCM 17820</strain>
    </source>
</reference>
<dbReference type="EMBL" id="BMOU01000001">
    <property type="protein sequence ID" value="GGN87397.1"/>
    <property type="molecule type" value="Genomic_DNA"/>
</dbReference>
<organism evidence="2 3">
    <name type="scientific">Haloarcula pellucida</name>
    <dbReference type="NCBI Taxonomy" id="1427151"/>
    <lineage>
        <taxon>Archaea</taxon>
        <taxon>Methanobacteriati</taxon>
        <taxon>Methanobacteriota</taxon>
        <taxon>Stenosarchaea group</taxon>
        <taxon>Halobacteria</taxon>
        <taxon>Halobacteriales</taxon>
        <taxon>Haloarculaceae</taxon>
        <taxon>Haloarcula</taxon>
    </lineage>
</organism>
<name>A0A830GHU7_9EURY</name>
<evidence type="ECO:0000313" key="3">
    <source>
        <dbReference type="Proteomes" id="UP000605784"/>
    </source>
</evidence>
<dbReference type="AlphaFoldDB" id="A0A830GHU7"/>
<evidence type="ECO:0000256" key="1">
    <source>
        <dbReference type="SAM" id="MobiDB-lite"/>
    </source>
</evidence>
<comment type="caution">
    <text evidence="2">The sequence shown here is derived from an EMBL/GenBank/DDBJ whole genome shotgun (WGS) entry which is preliminary data.</text>
</comment>
<feature type="region of interest" description="Disordered" evidence="1">
    <location>
        <begin position="46"/>
        <end position="90"/>
    </location>
</feature>
<feature type="compositionally biased region" description="Basic and acidic residues" evidence="1">
    <location>
        <begin position="1"/>
        <end position="17"/>
    </location>
</feature>
<evidence type="ECO:0000313" key="2">
    <source>
        <dbReference type="EMBL" id="GGN87397.1"/>
    </source>
</evidence>